<dbReference type="InterPro" id="IPR014430">
    <property type="entry name" value="Scs7"/>
</dbReference>
<dbReference type="Proteomes" id="UP000663760">
    <property type="component" value="Chromosome 11"/>
</dbReference>
<keyword evidence="8" id="KW-0276">Fatty acid metabolism</keyword>
<evidence type="ECO:0000256" key="9">
    <source>
        <dbReference type="ARBA" id="ARBA00022833"/>
    </source>
</evidence>
<evidence type="ECO:0000313" key="17">
    <source>
        <dbReference type="EMBL" id="CAA7405441.1"/>
    </source>
</evidence>
<evidence type="ECO:0000256" key="15">
    <source>
        <dbReference type="SAM" id="Phobius"/>
    </source>
</evidence>
<comment type="cofactor">
    <cofactor evidence="1">
        <name>Zn(2+)</name>
        <dbReference type="ChEBI" id="CHEBI:29105"/>
    </cofactor>
</comment>
<feature type="transmembrane region" description="Helical" evidence="15">
    <location>
        <begin position="83"/>
        <end position="101"/>
    </location>
</feature>
<dbReference type="PANTHER" id="PTHR12863">
    <property type="entry name" value="FATTY ACID HYDROXYLASE"/>
    <property type="match status" value="1"/>
</dbReference>
<evidence type="ECO:0000256" key="5">
    <source>
        <dbReference type="ARBA" id="ARBA00022692"/>
    </source>
</evidence>
<proteinExistence type="inferred from homology"/>
<keyword evidence="13 15" id="KW-0472">Membrane</keyword>
<dbReference type="PANTHER" id="PTHR12863:SF1">
    <property type="entry name" value="FATTY ACID 2-HYDROXYLASE"/>
    <property type="match status" value="1"/>
</dbReference>
<comment type="similarity">
    <text evidence="3">Belongs to the sterol desaturase family.</text>
</comment>
<keyword evidence="6" id="KW-0479">Metal-binding</keyword>
<evidence type="ECO:0000313" key="18">
    <source>
        <dbReference type="Proteomes" id="UP000663760"/>
    </source>
</evidence>
<keyword evidence="5 15" id="KW-0812">Transmembrane</keyword>
<keyword evidence="7" id="KW-0256">Endoplasmic reticulum</keyword>
<name>A0A7I8L5Y5_SPIIN</name>
<feature type="domain" description="Fatty acid hydroxylase" evidence="16">
    <location>
        <begin position="90"/>
        <end position="226"/>
    </location>
</feature>
<dbReference type="EMBL" id="LR746274">
    <property type="protein sequence ID" value="CAA7405441.1"/>
    <property type="molecule type" value="Genomic_DNA"/>
</dbReference>
<evidence type="ECO:0000256" key="14">
    <source>
        <dbReference type="ARBA" id="ARBA00023160"/>
    </source>
</evidence>
<dbReference type="Pfam" id="PF04116">
    <property type="entry name" value="FA_hydroxylase"/>
    <property type="match status" value="1"/>
</dbReference>
<evidence type="ECO:0000259" key="16">
    <source>
        <dbReference type="Pfam" id="PF04116"/>
    </source>
</evidence>
<dbReference type="GO" id="GO:0080132">
    <property type="term" value="F:fatty acid 2-hydroxylase activity"/>
    <property type="evidence" value="ECO:0007669"/>
    <property type="project" value="InterPro"/>
</dbReference>
<protein>
    <recommendedName>
        <fullName evidence="16">Fatty acid hydroxylase domain-containing protein</fullName>
    </recommendedName>
</protein>
<evidence type="ECO:0000256" key="13">
    <source>
        <dbReference type="ARBA" id="ARBA00023136"/>
    </source>
</evidence>
<evidence type="ECO:0000256" key="12">
    <source>
        <dbReference type="ARBA" id="ARBA00023098"/>
    </source>
</evidence>
<dbReference type="AlphaFoldDB" id="A0A7I8L5Y5"/>
<evidence type="ECO:0000256" key="6">
    <source>
        <dbReference type="ARBA" id="ARBA00022723"/>
    </source>
</evidence>
<evidence type="ECO:0000256" key="8">
    <source>
        <dbReference type="ARBA" id="ARBA00022832"/>
    </source>
</evidence>
<evidence type="ECO:0000256" key="3">
    <source>
        <dbReference type="ARBA" id="ARBA00009324"/>
    </source>
</evidence>
<keyword evidence="10 15" id="KW-1133">Transmembrane helix</keyword>
<keyword evidence="12" id="KW-0443">Lipid metabolism</keyword>
<gene>
    <name evidence="17" type="ORF">SI8410_11016119</name>
</gene>
<dbReference type="InterPro" id="IPR006694">
    <property type="entry name" value="Fatty_acid_hydroxylase"/>
</dbReference>
<evidence type="ECO:0000256" key="4">
    <source>
        <dbReference type="ARBA" id="ARBA00022516"/>
    </source>
</evidence>
<organism evidence="17 18">
    <name type="scientific">Spirodela intermedia</name>
    <name type="common">Intermediate duckweed</name>
    <dbReference type="NCBI Taxonomy" id="51605"/>
    <lineage>
        <taxon>Eukaryota</taxon>
        <taxon>Viridiplantae</taxon>
        <taxon>Streptophyta</taxon>
        <taxon>Embryophyta</taxon>
        <taxon>Tracheophyta</taxon>
        <taxon>Spermatophyta</taxon>
        <taxon>Magnoliopsida</taxon>
        <taxon>Liliopsida</taxon>
        <taxon>Araceae</taxon>
        <taxon>Lemnoideae</taxon>
        <taxon>Spirodela</taxon>
    </lineage>
</organism>
<comment type="subcellular location">
    <subcellularLocation>
        <location evidence="2">Endoplasmic reticulum membrane</location>
        <topology evidence="2">Multi-pass membrane protein</topology>
    </subcellularLocation>
</comment>
<evidence type="ECO:0000256" key="10">
    <source>
        <dbReference type="ARBA" id="ARBA00022989"/>
    </source>
</evidence>
<keyword evidence="18" id="KW-1185">Reference proteome</keyword>
<evidence type="ECO:0000256" key="7">
    <source>
        <dbReference type="ARBA" id="ARBA00022824"/>
    </source>
</evidence>
<sequence>MIAQEFTVDLHAPLAFQVGHLGEAYDQWVHQPIVCKESPRFFKSDFCEFLTRTVWWAIPVVWLPVVCWSISRSVLMGCTFPQVAVMVPSGMFIWTLLEYIIHRFLFHIKTKSYWGNTAHYLIHGCHHKHPMDGLRLVFPPAATAILCIPLWNLSKLVVGPLMAPALFGGELLGYIIYDCTHYYLHHGHPSINSARNLKRYHMNHHFRIQTLGFGVTSSFWDWILETLPPKI</sequence>
<dbReference type="GO" id="GO:0006633">
    <property type="term" value="P:fatty acid biosynthetic process"/>
    <property type="evidence" value="ECO:0007669"/>
    <property type="project" value="UniProtKB-KW"/>
</dbReference>
<keyword evidence="14" id="KW-0275">Fatty acid biosynthesis</keyword>
<keyword evidence="9" id="KW-0862">Zinc</keyword>
<dbReference type="OrthoDB" id="260519at2759"/>
<accession>A0A7I8L5Y5</accession>
<keyword evidence="11" id="KW-0560">Oxidoreductase</keyword>
<evidence type="ECO:0000256" key="11">
    <source>
        <dbReference type="ARBA" id="ARBA00023002"/>
    </source>
</evidence>
<evidence type="ECO:0000256" key="2">
    <source>
        <dbReference type="ARBA" id="ARBA00004477"/>
    </source>
</evidence>
<keyword evidence="4" id="KW-0444">Lipid biosynthesis</keyword>
<evidence type="ECO:0000256" key="1">
    <source>
        <dbReference type="ARBA" id="ARBA00001947"/>
    </source>
</evidence>
<dbReference type="GO" id="GO:0005506">
    <property type="term" value="F:iron ion binding"/>
    <property type="evidence" value="ECO:0007669"/>
    <property type="project" value="InterPro"/>
</dbReference>
<dbReference type="GO" id="GO:0005789">
    <property type="term" value="C:endoplasmic reticulum membrane"/>
    <property type="evidence" value="ECO:0007669"/>
    <property type="project" value="UniProtKB-SubCell"/>
</dbReference>
<reference evidence="17" key="1">
    <citation type="submission" date="2020-02" db="EMBL/GenBank/DDBJ databases">
        <authorList>
            <person name="Scholz U."/>
            <person name="Mascher M."/>
            <person name="Fiebig A."/>
        </authorList>
    </citation>
    <scope>NUCLEOTIDE SEQUENCE</scope>
</reference>
<feature type="transmembrane region" description="Helical" evidence="15">
    <location>
        <begin position="49"/>
        <end position="71"/>
    </location>
</feature>